<dbReference type="Proteomes" id="UP000680206">
    <property type="component" value="Unassembled WGS sequence"/>
</dbReference>
<gene>
    <name evidence="3" type="ORF">J4709_30635</name>
</gene>
<evidence type="ECO:0000259" key="2">
    <source>
        <dbReference type="Pfam" id="PF13581"/>
    </source>
</evidence>
<name>A0ABS3RYV9_9ACTN</name>
<accession>A0ABS3RYV9</accession>
<dbReference type="SUPFAM" id="SSF55874">
    <property type="entry name" value="ATPase domain of HSP90 chaperone/DNA topoisomerase II/histidine kinase"/>
    <property type="match status" value="1"/>
</dbReference>
<dbReference type="Pfam" id="PF13581">
    <property type="entry name" value="HATPase_c_2"/>
    <property type="match status" value="1"/>
</dbReference>
<comment type="caution">
    <text evidence="3">The sequence shown here is derived from an EMBL/GenBank/DDBJ whole genome shotgun (WGS) entry which is preliminary data.</text>
</comment>
<keyword evidence="3" id="KW-0547">Nucleotide-binding</keyword>
<keyword evidence="1" id="KW-0723">Serine/threonine-protein kinase</keyword>
<evidence type="ECO:0000313" key="3">
    <source>
        <dbReference type="EMBL" id="MBO2461938.1"/>
    </source>
</evidence>
<keyword evidence="4" id="KW-1185">Reference proteome</keyword>
<dbReference type="InterPro" id="IPR003594">
    <property type="entry name" value="HATPase_dom"/>
</dbReference>
<protein>
    <submittedName>
        <fullName evidence="3">ATP-binding protein</fullName>
    </submittedName>
</protein>
<dbReference type="PANTHER" id="PTHR35526">
    <property type="entry name" value="ANTI-SIGMA-F FACTOR RSBW-RELATED"/>
    <property type="match status" value="1"/>
</dbReference>
<keyword evidence="1" id="KW-0808">Transferase</keyword>
<dbReference type="GO" id="GO:0005524">
    <property type="term" value="F:ATP binding"/>
    <property type="evidence" value="ECO:0007669"/>
    <property type="project" value="UniProtKB-KW"/>
</dbReference>
<dbReference type="InterPro" id="IPR050267">
    <property type="entry name" value="Anti-sigma-factor_SerPK"/>
</dbReference>
<proteinExistence type="predicted"/>
<sequence>MSAALVPEVPTLVLEPSDRTPRSARTFLAEWFREWGIADDHVGRLVVCELVTNAWKHGEGPIVVRLFLDARGGRPVVEVWDAGEGRPVAGPEDLAATSGRGLRLMAELVEEWGVRPLNEGGKVVWARFRAAWR</sequence>
<reference evidence="3 4" key="1">
    <citation type="submission" date="2021-03" db="EMBL/GenBank/DDBJ databases">
        <title>Actinomadura violae sp. nov., isolated from lichen in Thailand.</title>
        <authorList>
            <person name="Kanchanasin P."/>
            <person name="Saeng-In P."/>
            <person name="Phongsopitanun W."/>
            <person name="Yuki M."/>
            <person name="Kudo T."/>
            <person name="Ohkuma M."/>
            <person name="Tanasupawat S."/>
        </authorList>
    </citation>
    <scope>NUCLEOTIDE SEQUENCE [LARGE SCALE GENOMIC DNA]</scope>
    <source>
        <strain evidence="3 4">LCR2-06</strain>
    </source>
</reference>
<organism evidence="3 4">
    <name type="scientific">Actinomadura violacea</name>
    <dbReference type="NCBI Taxonomy" id="2819934"/>
    <lineage>
        <taxon>Bacteria</taxon>
        <taxon>Bacillati</taxon>
        <taxon>Actinomycetota</taxon>
        <taxon>Actinomycetes</taxon>
        <taxon>Streptosporangiales</taxon>
        <taxon>Thermomonosporaceae</taxon>
        <taxon>Actinomadura</taxon>
    </lineage>
</organism>
<keyword evidence="1" id="KW-0418">Kinase</keyword>
<dbReference type="RefSeq" id="WP_208245697.1">
    <property type="nucleotide sequence ID" value="NZ_JAGEPF010000019.1"/>
</dbReference>
<evidence type="ECO:0000313" key="4">
    <source>
        <dbReference type="Proteomes" id="UP000680206"/>
    </source>
</evidence>
<keyword evidence="3" id="KW-0067">ATP-binding</keyword>
<feature type="domain" description="Histidine kinase/HSP90-like ATPase" evidence="2">
    <location>
        <begin position="22"/>
        <end position="127"/>
    </location>
</feature>
<dbReference type="CDD" id="cd16936">
    <property type="entry name" value="HATPase_RsbW-like"/>
    <property type="match status" value="1"/>
</dbReference>
<dbReference type="Gene3D" id="3.30.565.10">
    <property type="entry name" value="Histidine kinase-like ATPase, C-terminal domain"/>
    <property type="match status" value="1"/>
</dbReference>
<dbReference type="InterPro" id="IPR036890">
    <property type="entry name" value="HATPase_C_sf"/>
</dbReference>
<evidence type="ECO:0000256" key="1">
    <source>
        <dbReference type="ARBA" id="ARBA00022527"/>
    </source>
</evidence>
<dbReference type="EMBL" id="JAGEPF010000019">
    <property type="protein sequence ID" value="MBO2461938.1"/>
    <property type="molecule type" value="Genomic_DNA"/>
</dbReference>
<dbReference type="PANTHER" id="PTHR35526:SF3">
    <property type="entry name" value="ANTI-SIGMA-F FACTOR RSBW"/>
    <property type="match status" value="1"/>
</dbReference>